<dbReference type="HOGENOM" id="CLU_2316515_0_0_0"/>
<dbReference type="RefSeq" id="WP_013564321.1">
    <property type="nucleotide sequence ID" value="NC_014962.1"/>
</dbReference>
<dbReference type="KEGG" id="ipa:Isop_1448"/>
<proteinExistence type="predicted"/>
<name>E8QY43_ISOPI</name>
<feature type="region of interest" description="Disordered" evidence="1">
    <location>
        <begin position="1"/>
        <end position="40"/>
    </location>
</feature>
<evidence type="ECO:0000256" key="1">
    <source>
        <dbReference type="SAM" id="MobiDB-lite"/>
    </source>
</evidence>
<sequence length="99" mass="11071">MAAKNPAETDKPKKKDQGQEKAAADTPAAQVRPPADPRHKVYKKFHGKFLPKGPLRDRLKVIQQKWDATPNHDGVTLEELQALHADWMASRGKPVKSKV</sequence>
<keyword evidence="3" id="KW-1185">Reference proteome</keyword>
<accession>E8QY43</accession>
<organism evidence="2 3">
    <name type="scientific">Isosphaera pallida (strain ATCC 43644 / DSM 9630 / IS1B)</name>
    <dbReference type="NCBI Taxonomy" id="575540"/>
    <lineage>
        <taxon>Bacteria</taxon>
        <taxon>Pseudomonadati</taxon>
        <taxon>Planctomycetota</taxon>
        <taxon>Planctomycetia</taxon>
        <taxon>Isosphaerales</taxon>
        <taxon>Isosphaeraceae</taxon>
        <taxon>Isosphaera</taxon>
    </lineage>
</organism>
<gene>
    <name evidence="2" type="ordered locus">Isop_1448</name>
</gene>
<reference key="1">
    <citation type="submission" date="2010-11" db="EMBL/GenBank/DDBJ databases">
        <title>The complete sequence of chromosome of Isophaera pallida ATCC 43644.</title>
        <authorList>
            <consortium name="US DOE Joint Genome Institute (JGI-PGF)"/>
            <person name="Lucas S."/>
            <person name="Copeland A."/>
            <person name="Lapidus A."/>
            <person name="Bruce D."/>
            <person name="Goodwin L."/>
            <person name="Pitluck S."/>
            <person name="Kyrpides N."/>
            <person name="Mavromatis K."/>
            <person name="Pagani I."/>
            <person name="Ivanova N."/>
            <person name="Saunders E."/>
            <person name="Brettin T."/>
            <person name="Detter J.C."/>
            <person name="Han C."/>
            <person name="Tapia R."/>
            <person name="Land M."/>
            <person name="Hauser L."/>
            <person name="Markowitz V."/>
            <person name="Cheng J.-F."/>
            <person name="Hugenholtz P."/>
            <person name="Woyke T."/>
            <person name="Wu D."/>
            <person name="Eisen J.A."/>
        </authorList>
    </citation>
    <scope>NUCLEOTIDE SEQUENCE</scope>
    <source>
        <strain>ATCC 43644</strain>
    </source>
</reference>
<feature type="compositionally biased region" description="Basic and acidic residues" evidence="1">
    <location>
        <begin position="7"/>
        <end position="23"/>
    </location>
</feature>
<evidence type="ECO:0000313" key="2">
    <source>
        <dbReference type="EMBL" id="ADV62033.1"/>
    </source>
</evidence>
<dbReference type="InParanoid" id="E8QY43"/>
<dbReference type="eggNOG" id="ENOG502ZJQ8">
    <property type="taxonomic scope" value="Bacteria"/>
</dbReference>
<evidence type="ECO:0000313" key="3">
    <source>
        <dbReference type="Proteomes" id="UP000008631"/>
    </source>
</evidence>
<reference evidence="2 3" key="2">
    <citation type="journal article" date="2011" name="Stand. Genomic Sci.">
        <title>Complete genome sequence of Isosphaera pallida type strain (IS1B).</title>
        <authorList>
            <consortium name="US DOE Joint Genome Institute (JGI-PGF)"/>
            <person name="Goker M."/>
            <person name="Cleland D."/>
            <person name="Saunders E."/>
            <person name="Lapidus A."/>
            <person name="Nolan M."/>
            <person name="Lucas S."/>
            <person name="Hammon N."/>
            <person name="Deshpande S."/>
            <person name="Cheng J.F."/>
            <person name="Tapia R."/>
            <person name="Han C."/>
            <person name="Goodwin L."/>
            <person name="Pitluck S."/>
            <person name="Liolios K."/>
            <person name="Pagani I."/>
            <person name="Ivanova N."/>
            <person name="Mavromatis K."/>
            <person name="Pati A."/>
            <person name="Chen A."/>
            <person name="Palaniappan K."/>
            <person name="Land M."/>
            <person name="Hauser L."/>
            <person name="Chang Y.J."/>
            <person name="Jeffries C.D."/>
            <person name="Detter J.C."/>
            <person name="Beck B."/>
            <person name="Woyke T."/>
            <person name="Bristow J."/>
            <person name="Eisen J.A."/>
            <person name="Markowitz V."/>
            <person name="Hugenholtz P."/>
            <person name="Kyrpides N.C."/>
            <person name="Klenk H.P."/>
        </authorList>
    </citation>
    <scope>NUCLEOTIDE SEQUENCE [LARGE SCALE GENOMIC DNA]</scope>
    <source>
        <strain evidence="3">ATCC 43644 / DSM 9630 / IS1B</strain>
    </source>
</reference>
<dbReference type="Proteomes" id="UP000008631">
    <property type="component" value="Chromosome"/>
</dbReference>
<dbReference type="EMBL" id="CP002353">
    <property type="protein sequence ID" value="ADV62033.1"/>
    <property type="molecule type" value="Genomic_DNA"/>
</dbReference>
<protein>
    <submittedName>
        <fullName evidence="2">Uncharacterized protein</fullName>
    </submittedName>
</protein>
<dbReference type="AlphaFoldDB" id="E8QY43"/>